<evidence type="ECO:0000313" key="4">
    <source>
        <dbReference type="Proteomes" id="UP001139104"/>
    </source>
</evidence>
<accession>A0ABS9Z1X3</accession>
<dbReference type="EMBL" id="JAIVFP010000001">
    <property type="protein sequence ID" value="MCI4681618.1"/>
    <property type="molecule type" value="Genomic_DNA"/>
</dbReference>
<dbReference type="Gene3D" id="2.40.128.270">
    <property type="match status" value="1"/>
</dbReference>
<proteinExistence type="predicted"/>
<evidence type="ECO:0000256" key="1">
    <source>
        <dbReference type="SAM" id="SignalP"/>
    </source>
</evidence>
<dbReference type="Pfam" id="PF03724">
    <property type="entry name" value="META"/>
    <property type="match status" value="1"/>
</dbReference>
<dbReference type="PANTHER" id="PTHR35535:SF2">
    <property type="entry name" value="DUF306 DOMAIN-CONTAINING PROTEIN"/>
    <property type="match status" value="1"/>
</dbReference>
<feature type="signal peptide" evidence="1">
    <location>
        <begin position="1"/>
        <end position="21"/>
    </location>
</feature>
<dbReference type="InterPro" id="IPR053147">
    <property type="entry name" value="Hsp_HslJ-like"/>
</dbReference>
<dbReference type="InterPro" id="IPR038670">
    <property type="entry name" value="HslJ-like_sf"/>
</dbReference>
<gene>
    <name evidence="3" type="ORF">K2U94_02320</name>
</gene>
<comment type="caution">
    <text evidence="3">The sequence shown here is derived from an EMBL/GenBank/DDBJ whole genome shotgun (WGS) entry which is preliminary data.</text>
</comment>
<reference evidence="3" key="1">
    <citation type="journal article" date="2022" name="ISME J.">
        <title>Identification of active gaseous-alkane degraders at natural gas seeps.</title>
        <authorList>
            <person name="Farhan Ul Haque M."/>
            <person name="Hernandez M."/>
            <person name="Crombie A.T."/>
            <person name="Murrell J.C."/>
        </authorList>
    </citation>
    <scope>NUCLEOTIDE SEQUENCE</scope>
    <source>
        <strain evidence="3">PC2</strain>
    </source>
</reference>
<keyword evidence="4" id="KW-1185">Reference proteome</keyword>
<name>A0ABS9Z1X3_9HYPH</name>
<protein>
    <submittedName>
        <fullName evidence="3">META domain-containing protein</fullName>
    </submittedName>
</protein>
<dbReference type="Proteomes" id="UP001139104">
    <property type="component" value="Unassembled WGS sequence"/>
</dbReference>
<dbReference type="PANTHER" id="PTHR35535">
    <property type="entry name" value="HEAT SHOCK PROTEIN HSLJ"/>
    <property type="match status" value="1"/>
</dbReference>
<evidence type="ECO:0000313" key="3">
    <source>
        <dbReference type="EMBL" id="MCI4681618.1"/>
    </source>
</evidence>
<keyword evidence="1" id="KW-0732">Signal</keyword>
<feature type="chain" id="PRO_5046819980" evidence="1">
    <location>
        <begin position="22"/>
        <end position="133"/>
    </location>
</feature>
<feature type="domain" description="DUF306" evidence="2">
    <location>
        <begin position="26"/>
        <end position="130"/>
    </location>
</feature>
<dbReference type="InterPro" id="IPR005184">
    <property type="entry name" value="DUF306_Meta_HslJ"/>
</dbReference>
<dbReference type="RefSeq" id="WP_243065672.1">
    <property type="nucleotide sequence ID" value="NZ_JAIVFP010000001.1"/>
</dbReference>
<organism evidence="3 4">
    <name type="scientific">Candidatus Rhodoblastus alkanivorans</name>
    <dbReference type="NCBI Taxonomy" id="2954117"/>
    <lineage>
        <taxon>Bacteria</taxon>
        <taxon>Pseudomonadati</taxon>
        <taxon>Pseudomonadota</taxon>
        <taxon>Alphaproteobacteria</taxon>
        <taxon>Hyphomicrobiales</taxon>
        <taxon>Rhodoblastaceae</taxon>
        <taxon>Rhodoblastus</taxon>
    </lineage>
</organism>
<sequence>MRASASLALSIAFFGLAPASAAENALSGKWRIERIAEVGAFDASKASFDILPDGRMATTVGCNRIAGKPKIDGEAIAFGAMAMTKMACPPPLDDIEAKYGTALEAARTFHIAGDELTFADGKGDAVLVFRRAE</sequence>
<evidence type="ECO:0000259" key="2">
    <source>
        <dbReference type="Pfam" id="PF03724"/>
    </source>
</evidence>